<comment type="cofactor">
    <cofactor evidence="13">
        <name>Mg(2+)</name>
        <dbReference type="ChEBI" id="CHEBI:18420"/>
    </cofactor>
</comment>
<protein>
    <recommendedName>
        <fullName evidence="13">tRNA-cytidine(32) 2-sulfurtransferase</fullName>
        <ecNumber evidence="13">2.8.1.-</ecNumber>
    </recommendedName>
    <alternativeName>
        <fullName evidence="13">Two-thiocytidine biosynthesis protein A</fullName>
    </alternativeName>
    <alternativeName>
        <fullName evidence="13">tRNA 2-thiocytidine biosynthesis protein TtcA</fullName>
    </alternativeName>
</protein>
<evidence type="ECO:0000313" key="15">
    <source>
        <dbReference type="EMBL" id="GAA3704754.1"/>
    </source>
</evidence>
<dbReference type="InterPro" id="IPR011063">
    <property type="entry name" value="TilS/TtcA_N"/>
</dbReference>
<accession>A0ABP7DHA7</accession>
<dbReference type="SUPFAM" id="SSF52402">
    <property type="entry name" value="Adenine nucleotide alpha hydrolases-like"/>
    <property type="match status" value="1"/>
</dbReference>
<reference evidence="16" key="1">
    <citation type="journal article" date="2019" name="Int. J. Syst. Evol. Microbiol.">
        <title>The Global Catalogue of Microorganisms (GCM) 10K type strain sequencing project: providing services to taxonomists for standard genome sequencing and annotation.</title>
        <authorList>
            <consortium name="The Broad Institute Genomics Platform"/>
            <consortium name="The Broad Institute Genome Sequencing Center for Infectious Disease"/>
            <person name="Wu L."/>
            <person name="Ma J."/>
        </authorList>
    </citation>
    <scope>NUCLEOTIDE SEQUENCE [LARGE SCALE GENOMIC DNA]</scope>
    <source>
        <strain evidence="16">JCM 17329</strain>
    </source>
</reference>
<dbReference type="InterPro" id="IPR012089">
    <property type="entry name" value="tRNA_Cyd_32_2_STrfase"/>
</dbReference>
<dbReference type="PANTHER" id="PTHR43686:SF1">
    <property type="entry name" value="AMINOTRAN_5 DOMAIN-CONTAINING PROTEIN"/>
    <property type="match status" value="1"/>
</dbReference>
<keyword evidence="1 13" id="KW-0004">4Fe-4S</keyword>
<comment type="pathway">
    <text evidence="13">tRNA modification.</text>
</comment>
<keyword evidence="11 13" id="KW-0408">Iron</keyword>
<feature type="binding site" evidence="13">
    <location>
        <position position="134"/>
    </location>
    <ligand>
        <name>[4Fe-4S] cluster</name>
        <dbReference type="ChEBI" id="CHEBI:49883"/>
    </ligand>
</feature>
<keyword evidence="3 13" id="KW-0820">tRNA-binding</keyword>
<evidence type="ECO:0000313" key="16">
    <source>
        <dbReference type="Proteomes" id="UP001501479"/>
    </source>
</evidence>
<evidence type="ECO:0000256" key="13">
    <source>
        <dbReference type="HAMAP-Rule" id="MF_01850"/>
    </source>
</evidence>
<keyword evidence="10 13" id="KW-0694">RNA-binding</keyword>
<feature type="domain" description="tRNA(Ile)-lysidine/2-thiocytidine synthase N-terminal" evidence="14">
    <location>
        <begin position="54"/>
        <end position="216"/>
    </location>
</feature>
<dbReference type="PANTHER" id="PTHR43686">
    <property type="entry name" value="SULFURTRANSFERASE-RELATED"/>
    <property type="match status" value="1"/>
</dbReference>
<evidence type="ECO:0000256" key="3">
    <source>
        <dbReference type="ARBA" id="ARBA00022555"/>
    </source>
</evidence>
<feature type="binding site" evidence="13">
    <location>
        <position position="137"/>
    </location>
    <ligand>
        <name>[4Fe-4S] cluster</name>
        <dbReference type="ChEBI" id="CHEBI:49883"/>
    </ligand>
</feature>
<dbReference type="EMBL" id="BAABDS010000010">
    <property type="protein sequence ID" value="GAA3704754.1"/>
    <property type="molecule type" value="Genomic_DNA"/>
</dbReference>
<evidence type="ECO:0000256" key="7">
    <source>
        <dbReference type="ARBA" id="ARBA00022741"/>
    </source>
</evidence>
<evidence type="ECO:0000256" key="12">
    <source>
        <dbReference type="ARBA" id="ARBA00023014"/>
    </source>
</evidence>
<keyword evidence="4 13" id="KW-0808">Transferase</keyword>
<evidence type="ECO:0000256" key="10">
    <source>
        <dbReference type="ARBA" id="ARBA00022884"/>
    </source>
</evidence>
<feature type="short sequence motif" description="PP-loop motif" evidence="13">
    <location>
        <begin position="59"/>
        <end position="64"/>
    </location>
</feature>
<keyword evidence="6 13" id="KW-0479">Metal-binding</keyword>
<comment type="subunit">
    <text evidence="13">Homodimer.</text>
</comment>
<evidence type="ECO:0000256" key="8">
    <source>
        <dbReference type="ARBA" id="ARBA00022840"/>
    </source>
</evidence>
<dbReference type="NCBIfam" id="NF007972">
    <property type="entry name" value="PRK10696.1"/>
    <property type="match status" value="1"/>
</dbReference>
<evidence type="ECO:0000256" key="11">
    <source>
        <dbReference type="ARBA" id="ARBA00023004"/>
    </source>
</evidence>
<keyword evidence="5 13" id="KW-0819">tRNA processing</keyword>
<dbReference type="CDD" id="cd24138">
    <property type="entry name" value="TtcA-like"/>
    <property type="match status" value="1"/>
</dbReference>
<keyword evidence="12 13" id="KW-0411">Iron-sulfur</keyword>
<gene>
    <name evidence="13 15" type="primary">ttcA</name>
    <name evidence="15" type="ORF">GCM10022421_09460</name>
</gene>
<dbReference type="RefSeq" id="WP_298722643.1">
    <property type="nucleotide sequence ID" value="NZ_BAABDS010000010.1"/>
</dbReference>
<dbReference type="Gene3D" id="3.40.50.620">
    <property type="entry name" value="HUPs"/>
    <property type="match status" value="1"/>
</dbReference>
<keyword evidence="9 13" id="KW-0460">Magnesium</keyword>
<evidence type="ECO:0000259" key="14">
    <source>
        <dbReference type="Pfam" id="PF01171"/>
    </source>
</evidence>
<evidence type="ECO:0000256" key="4">
    <source>
        <dbReference type="ARBA" id="ARBA00022679"/>
    </source>
</evidence>
<evidence type="ECO:0000256" key="1">
    <source>
        <dbReference type="ARBA" id="ARBA00022485"/>
    </source>
</evidence>
<dbReference type="Proteomes" id="UP001501479">
    <property type="component" value="Unassembled WGS sequence"/>
</dbReference>
<evidence type="ECO:0000256" key="6">
    <source>
        <dbReference type="ARBA" id="ARBA00022723"/>
    </source>
</evidence>
<evidence type="ECO:0000256" key="9">
    <source>
        <dbReference type="ARBA" id="ARBA00022842"/>
    </source>
</evidence>
<dbReference type="HAMAP" id="MF_01850">
    <property type="entry name" value="TtcA"/>
    <property type="match status" value="1"/>
</dbReference>
<name>A0ABP7DHA7_9GAMM</name>
<comment type="miscellaneous">
    <text evidence="13">The thiolation reaction likely consists of two steps: a first activation step by ATP to form an adenylated intermediate of the target base of tRNA, and a second nucleophilic substitution step of the sulfur (S) atom supplied by the hydrosulfide attached to the Fe-S cluster.</text>
</comment>
<comment type="function">
    <text evidence="13">Catalyzes the ATP-dependent 2-thiolation of cytidine in position 32 of tRNA, to form 2-thiocytidine (s(2)C32). The sulfur atoms are provided by the cysteine/cysteine desulfurase (IscS) system.</text>
</comment>
<evidence type="ECO:0000256" key="2">
    <source>
        <dbReference type="ARBA" id="ARBA00022490"/>
    </source>
</evidence>
<keyword evidence="8 13" id="KW-0067">ATP-binding</keyword>
<sequence length="322" mass="36230">MTEQATSEPINAAHTESVQTAKQVYNFNKLYKRLRRNVGEAIADFNMIEDGDRVMVCLSGGKDSYAMLDILLNMKAHAPIHFDIIAVNLDQKQPGFPEHVLPAYLDELGVEYRIVEEDTYSIVMDKVPEGKTTCSLCSRLRRGILYRTATELGATKIALGHHRDDILETLLLNMFYGGTMKSMPPKLVSDNGKHVVIRPLAYCKEKDLVRFAEAKAFPIIPCNLCGSQENLQRQAIKNMLQDWDKRFPGRIESMFRSLQNLVPSHLLDHQQFDFKSINSDSGVIDGGDIGFDKPEVAPRFIDADEEDTASAPGERLDIIEVK</sequence>
<dbReference type="InterPro" id="IPR014729">
    <property type="entry name" value="Rossmann-like_a/b/a_fold"/>
</dbReference>
<comment type="subcellular location">
    <subcellularLocation>
        <location evidence="13">Cytoplasm</location>
    </subcellularLocation>
</comment>
<evidence type="ECO:0000256" key="5">
    <source>
        <dbReference type="ARBA" id="ARBA00022694"/>
    </source>
</evidence>
<proteinExistence type="inferred from homology"/>
<dbReference type="Pfam" id="PF01171">
    <property type="entry name" value="ATP_bind_3"/>
    <property type="match status" value="1"/>
</dbReference>
<keyword evidence="2 13" id="KW-0963">Cytoplasm</keyword>
<feature type="binding site" evidence="13">
    <location>
        <position position="225"/>
    </location>
    <ligand>
        <name>[4Fe-4S] cluster</name>
        <dbReference type="ChEBI" id="CHEBI:49883"/>
    </ligand>
</feature>
<organism evidence="15 16">
    <name type="scientific">Oceanisphaera sediminis</name>
    <dbReference type="NCBI Taxonomy" id="981381"/>
    <lineage>
        <taxon>Bacteria</taxon>
        <taxon>Pseudomonadati</taxon>
        <taxon>Pseudomonadota</taxon>
        <taxon>Gammaproteobacteria</taxon>
        <taxon>Aeromonadales</taxon>
        <taxon>Aeromonadaceae</taxon>
        <taxon>Oceanisphaera</taxon>
    </lineage>
</organism>
<comment type="caution">
    <text evidence="15">The sequence shown here is derived from an EMBL/GenBank/DDBJ whole genome shotgun (WGS) entry which is preliminary data.</text>
</comment>
<dbReference type="EC" id="2.8.1.-" evidence="13"/>
<comment type="cofactor">
    <cofactor evidence="13">
        <name>[4Fe-4S] cluster</name>
        <dbReference type="ChEBI" id="CHEBI:49883"/>
    </cofactor>
    <text evidence="13">Binds 1 [4Fe-4S] cluster per subunit. The cluster is chelated by three Cys residues, the fourth Fe has a free coordination site that may bind a sulfur atom transferred from the persulfide of IscS.</text>
</comment>
<comment type="catalytic activity">
    <reaction evidence="13">
        <text>cytidine(32) in tRNA + S-sulfanyl-L-cysteinyl-[cysteine desulfurase] + AH2 + ATP = 2-thiocytidine(32) in tRNA + L-cysteinyl-[cysteine desulfurase] + A + AMP + diphosphate + H(+)</text>
        <dbReference type="Rhea" id="RHEA:57048"/>
        <dbReference type="Rhea" id="RHEA-COMP:10288"/>
        <dbReference type="Rhea" id="RHEA-COMP:12157"/>
        <dbReference type="Rhea" id="RHEA-COMP:12158"/>
        <dbReference type="Rhea" id="RHEA-COMP:14821"/>
        <dbReference type="ChEBI" id="CHEBI:13193"/>
        <dbReference type="ChEBI" id="CHEBI:15378"/>
        <dbReference type="ChEBI" id="CHEBI:17499"/>
        <dbReference type="ChEBI" id="CHEBI:29950"/>
        <dbReference type="ChEBI" id="CHEBI:30616"/>
        <dbReference type="ChEBI" id="CHEBI:33019"/>
        <dbReference type="ChEBI" id="CHEBI:61963"/>
        <dbReference type="ChEBI" id="CHEBI:82748"/>
        <dbReference type="ChEBI" id="CHEBI:141453"/>
        <dbReference type="ChEBI" id="CHEBI:456215"/>
    </reaction>
</comment>
<comment type="similarity">
    <text evidence="13">Belongs to the TtcA family.</text>
</comment>
<keyword evidence="16" id="KW-1185">Reference proteome</keyword>
<keyword evidence="7 13" id="KW-0547">Nucleotide-binding</keyword>